<dbReference type="SMART" id="SM00345">
    <property type="entry name" value="HTH_GNTR"/>
    <property type="match status" value="1"/>
</dbReference>
<dbReference type="CDD" id="cd07377">
    <property type="entry name" value="WHTH_GntR"/>
    <property type="match status" value="1"/>
</dbReference>
<dbReference type="InterPro" id="IPR000524">
    <property type="entry name" value="Tscrpt_reg_HTH_GntR"/>
</dbReference>
<dbReference type="Gene3D" id="1.10.10.10">
    <property type="entry name" value="Winged helix-like DNA-binding domain superfamily/Winged helix DNA-binding domain"/>
    <property type="match status" value="1"/>
</dbReference>
<dbReference type="InterPro" id="IPR050679">
    <property type="entry name" value="Bact_HTH_transcr_reg"/>
</dbReference>
<dbReference type="PANTHER" id="PTHR44846">
    <property type="entry name" value="MANNOSYL-D-GLYCERATE TRANSPORT/METABOLISM SYSTEM REPRESSOR MNGR-RELATED"/>
    <property type="match status" value="1"/>
</dbReference>
<reference evidence="5 6" key="1">
    <citation type="submission" date="2012-11" db="EMBL/GenBank/DDBJ databases">
        <title>Whole genome sequence of Gluconacetobacter xylinus NBRC 13693.</title>
        <authorList>
            <person name="Azuma Y."/>
            <person name="Higashiura N."/>
            <person name="Hirakawa H."/>
            <person name="Matsushita K."/>
        </authorList>
    </citation>
    <scope>NUCLEOTIDE SEQUENCE [LARGE SCALE GENOMIC DNA]</scope>
    <source>
        <strain evidence="5 6">NBRC 13693</strain>
    </source>
</reference>
<feature type="domain" description="HTH gntR-type" evidence="4">
    <location>
        <begin position="11"/>
        <end position="78"/>
    </location>
</feature>
<evidence type="ECO:0000313" key="5">
    <source>
        <dbReference type="EMBL" id="GAN98560.1"/>
    </source>
</evidence>
<dbReference type="InterPro" id="IPR036388">
    <property type="entry name" value="WH-like_DNA-bd_sf"/>
</dbReference>
<keyword evidence="3" id="KW-0804">Transcription</keyword>
<evidence type="ECO:0000256" key="2">
    <source>
        <dbReference type="ARBA" id="ARBA00023125"/>
    </source>
</evidence>
<keyword evidence="2" id="KW-0238">DNA-binding</keyword>
<organism evidence="5 6">
    <name type="scientific">Komagataeibacter xylinus NBRC 13693</name>
    <dbReference type="NCBI Taxonomy" id="1234668"/>
    <lineage>
        <taxon>Bacteria</taxon>
        <taxon>Pseudomonadati</taxon>
        <taxon>Pseudomonadota</taxon>
        <taxon>Alphaproteobacteria</taxon>
        <taxon>Acetobacterales</taxon>
        <taxon>Acetobacteraceae</taxon>
        <taxon>Komagataeibacter</taxon>
    </lineage>
</organism>
<dbReference type="Pfam" id="PF00392">
    <property type="entry name" value="GntR"/>
    <property type="match status" value="1"/>
</dbReference>
<dbReference type="Gene3D" id="3.40.1410.10">
    <property type="entry name" value="Chorismate lyase-like"/>
    <property type="match status" value="1"/>
</dbReference>
<dbReference type="RefSeq" id="WP_048855471.1">
    <property type="nucleotide sequence ID" value="NZ_BANJ01000005.1"/>
</dbReference>
<keyword evidence="1" id="KW-0805">Transcription regulation</keyword>
<evidence type="ECO:0000259" key="4">
    <source>
        <dbReference type="PROSITE" id="PS50949"/>
    </source>
</evidence>
<dbReference type="InterPro" id="IPR036390">
    <property type="entry name" value="WH_DNA-bd_sf"/>
</dbReference>
<dbReference type="AlphaFoldDB" id="A0A0D6Q6G7"/>
<name>A0A0D6Q6G7_KOMXY</name>
<dbReference type="GO" id="GO:0003677">
    <property type="term" value="F:DNA binding"/>
    <property type="evidence" value="ECO:0007669"/>
    <property type="project" value="UniProtKB-KW"/>
</dbReference>
<dbReference type="InterPro" id="IPR011663">
    <property type="entry name" value="UTRA"/>
</dbReference>
<dbReference type="EMBL" id="BANJ01000005">
    <property type="protein sequence ID" value="GAN98560.1"/>
    <property type="molecule type" value="Genomic_DNA"/>
</dbReference>
<comment type="caution">
    <text evidence="5">The sequence shown here is derived from an EMBL/GenBank/DDBJ whole genome shotgun (WGS) entry which is preliminary data.</text>
</comment>
<dbReference type="SUPFAM" id="SSF64288">
    <property type="entry name" value="Chorismate lyase-like"/>
    <property type="match status" value="1"/>
</dbReference>
<proteinExistence type="predicted"/>
<gene>
    <name evidence="5" type="ORF">Gxy13693_005_041</name>
</gene>
<dbReference type="SUPFAM" id="SSF46785">
    <property type="entry name" value="Winged helix' DNA-binding domain"/>
    <property type="match status" value="1"/>
</dbReference>
<evidence type="ECO:0000256" key="3">
    <source>
        <dbReference type="ARBA" id="ARBA00023163"/>
    </source>
</evidence>
<evidence type="ECO:0000313" key="6">
    <source>
        <dbReference type="Proteomes" id="UP000032683"/>
    </source>
</evidence>
<dbReference type="Proteomes" id="UP000032683">
    <property type="component" value="Unassembled WGS sequence"/>
</dbReference>
<protein>
    <submittedName>
        <fullName evidence="5">Transcriptional regulator GntR</fullName>
    </submittedName>
</protein>
<dbReference type="PANTHER" id="PTHR44846:SF1">
    <property type="entry name" value="MANNOSYL-D-GLYCERATE TRANSPORT_METABOLISM SYSTEM REPRESSOR MNGR-RELATED"/>
    <property type="match status" value="1"/>
</dbReference>
<dbReference type="Pfam" id="PF07702">
    <property type="entry name" value="UTRA"/>
    <property type="match status" value="1"/>
</dbReference>
<accession>A0A0D6Q6G7</accession>
<dbReference type="InterPro" id="IPR028978">
    <property type="entry name" value="Chorismate_lyase_/UTRA_dom_sf"/>
</dbReference>
<dbReference type="PROSITE" id="PS50949">
    <property type="entry name" value="HTH_GNTR"/>
    <property type="match status" value="1"/>
</dbReference>
<dbReference type="GO" id="GO:0045892">
    <property type="term" value="P:negative regulation of DNA-templated transcription"/>
    <property type="evidence" value="ECO:0007669"/>
    <property type="project" value="TreeGrafter"/>
</dbReference>
<dbReference type="GO" id="GO:0003700">
    <property type="term" value="F:DNA-binding transcription factor activity"/>
    <property type="evidence" value="ECO:0007669"/>
    <property type="project" value="InterPro"/>
</dbReference>
<dbReference type="SMART" id="SM00866">
    <property type="entry name" value="UTRA"/>
    <property type="match status" value="1"/>
</dbReference>
<evidence type="ECO:0000256" key="1">
    <source>
        <dbReference type="ARBA" id="ARBA00023015"/>
    </source>
</evidence>
<sequence>MQTSSDPNSSRALHHQIAQDLTSRIGREEGYCDRLPSEATLCRIYGVSRVTIRHALQHLENAGLVCRRQGRGTFVVPAAERTTAPQPDPVMGLSDILQARGMKVETELLAFGLEPAPPEVMAALEPDGQQALLLRRRYLIDHVPVALTEVYYPPAFRAFISEHDARVHSSPRLMVDHIGLRLGRTHLTVDVTEARHALAAELDLPCGSPVMVMRRITCDDAGTACEHSTLLARPGIARLSITAHGGNLPDTDFVPRDPWPPAG</sequence>
<dbReference type="PRINTS" id="PR00035">
    <property type="entry name" value="HTHGNTR"/>
</dbReference>